<keyword evidence="4" id="KW-0804">Transcription</keyword>
<dbReference type="Proteomes" id="UP000626092">
    <property type="component" value="Unassembled WGS sequence"/>
</dbReference>
<evidence type="ECO:0000256" key="5">
    <source>
        <dbReference type="ARBA" id="ARBA00023242"/>
    </source>
</evidence>
<dbReference type="OrthoDB" id="773121at2759"/>
<evidence type="ECO:0000256" key="3">
    <source>
        <dbReference type="ARBA" id="ARBA00023125"/>
    </source>
</evidence>
<dbReference type="Gene3D" id="3.30.730.10">
    <property type="entry name" value="AP2/ERF domain"/>
    <property type="match status" value="1"/>
</dbReference>
<dbReference type="PANTHER" id="PTHR31194">
    <property type="entry name" value="SHN SHINE , DNA BINDING / TRANSCRIPTION FACTOR"/>
    <property type="match status" value="1"/>
</dbReference>
<dbReference type="PRINTS" id="PR00367">
    <property type="entry name" value="ETHRSPELEMNT"/>
</dbReference>
<dbReference type="CDD" id="cd00018">
    <property type="entry name" value="AP2"/>
    <property type="match status" value="1"/>
</dbReference>
<dbReference type="GO" id="GO:0005634">
    <property type="term" value="C:nucleus"/>
    <property type="evidence" value="ECO:0007669"/>
    <property type="project" value="UniProtKB-SubCell"/>
</dbReference>
<evidence type="ECO:0000256" key="7">
    <source>
        <dbReference type="SAM" id="MobiDB-lite"/>
    </source>
</evidence>
<dbReference type="FunFam" id="3.30.730.10:FF:000005">
    <property type="entry name" value="ethylene-responsive transcription factor RAP2-11"/>
    <property type="match status" value="1"/>
</dbReference>
<dbReference type="GO" id="GO:0003677">
    <property type="term" value="F:DNA binding"/>
    <property type="evidence" value="ECO:0007669"/>
    <property type="project" value="UniProtKB-KW"/>
</dbReference>
<dbReference type="SUPFAM" id="SSF54171">
    <property type="entry name" value="DNA-binding domain"/>
    <property type="match status" value="1"/>
</dbReference>
<dbReference type="PROSITE" id="PS51032">
    <property type="entry name" value="AP2_ERF"/>
    <property type="match status" value="1"/>
</dbReference>
<keyword evidence="10" id="KW-1185">Reference proteome</keyword>
<reference evidence="9" key="1">
    <citation type="submission" date="2019-11" db="EMBL/GenBank/DDBJ databases">
        <authorList>
            <person name="Liu Y."/>
            <person name="Hou J."/>
            <person name="Li T.-Q."/>
            <person name="Guan C.-H."/>
            <person name="Wu X."/>
            <person name="Wu H.-Z."/>
            <person name="Ling F."/>
            <person name="Zhang R."/>
            <person name="Shi X.-G."/>
            <person name="Ren J.-P."/>
            <person name="Chen E.-F."/>
            <person name="Sun J.-M."/>
        </authorList>
    </citation>
    <scope>NUCLEOTIDE SEQUENCE</scope>
    <source>
        <strain evidence="9">Adult_tree_wgs_1</strain>
        <tissue evidence="9">Leaves</tissue>
    </source>
</reference>
<dbReference type="GO" id="GO:0003700">
    <property type="term" value="F:DNA-binding transcription factor activity"/>
    <property type="evidence" value="ECO:0007669"/>
    <property type="project" value="InterPro"/>
</dbReference>
<accession>A0A834GQ08</accession>
<dbReference type="PANTHER" id="PTHR31194:SF189">
    <property type="entry name" value="AP2_ERF DOMAIN-CONTAINING PROTEIN"/>
    <property type="match status" value="1"/>
</dbReference>
<feature type="region of interest" description="Disordered" evidence="7">
    <location>
        <begin position="144"/>
        <end position="170"/>
    </location>
</feature>
<comment type="caution">
    <text evidence="9">The sequence shown here is derived from an EMBL/GenBank/DDBJ whole genome shotgun (WGS) entry which is preliminary data.</text>
</comment>
<gene>
    <name evidence="9" type="ORF">RHSIM_Rhsim07G0075800</name>
</gene>
<sequence length="389" mass="42767">MAAGAPLQLTAWNCGGGDQGMRGRRKTSSRGHPRFVGVRQRRSGKWVAEIKDSVKNVRLWLGTFDTVEDAARAYDKAARAIRGVNARTNFELPESASESGRGGCDSCVPEKAEPFSFEELCGAEEPDGLLGALRAKLLDRKTVSRVVSPQQENSSSGESSNGVDNNNSVVFGPTREFSSITSPSAPYEVPLVTLDSSSGIIGVMDHNQLASNNTLEAKTFGLFQLDHDRNHLVETESTADDKTAMQWQNYNQTGYSNATTMWPGEPAHGEVRATWCSQTNHNVDHIHPEEDRRLFGTIGSTWLGTNHEATVHTSCSSNCWGEQSIPKNGIVEEDMGNMPMPASQVSGTCEEGFWPSDQQILHCERMSWENDCDDNNASWDSLFYSLAYY</sequence>
<dbReference type="InterPro" id="IPR050913">
    <property type="entry name" value="AP2/ERF_ERF"/>
</dbReference>
<dbReference type="SMART" id="SM00380">
    <property type="entry name" value="AP2"/>
    <property type="match status" value="1"/>
</dbReference>
<keyword evidence="2" id="KW-0805">Transcription regulation</keyword>
<keyword evidence="5" id="KW-0539">Nucleus</keyword>
<organism evidence="9 10">
    <name type="scientific">Rhododendron simsii</name>
    <name type="common">Sims's rhododendron</name>
    <dbReference type="NCBI Taxonomy" id="118357"/>
    <lineage>
        <taxon>Eukaryota</taxon>
        <taxon>Viridiplantae</taxon>
        <taxon>Streptophyta</taxon>
        <taxon>Embryophyta</taxon>
        <taxon>Tracheophyta</taxon>
        <taxon>Spermatophyta</taxon>
        <taxon>Magnoliopsida</taxon>
        <taxon>eudicotyledons</taxon>
        <taxon>Gunneridae</taxon>
        <taxon>Pentapetalae</taxon>
        <taxon>asterids</taxon>
        <taxon>Ericales</taxon>
        <taxon>Ericaceae</taxon>
        <taxon>Ericoideae</taxon>
        <taxon>Rhodoreae</taxon>
        <taxon>Rhododendron</taxon>
    </lineage>
</organism>
<evidence type="ECO:0000313" key="9">
    <source>
        <dbReference type="EMBL" id="KAF7139073.1"/>
    </source>
</evidence>
<dbReference type="InterPro" id="IPR036955">
    <property type="entry name" value="AP2/ERF_dom_sf"/>
</dbReference>
<dbReference type="AlphaFoldDB" id="A0A834GQ08"/>
<feature type="compositionally biased region" description="Low complexity" evidence="7">
    <location>
        <begin position="152"/>
        <end position="170"/>
    </location>
</feature>
<comment type="subcellular location">
    <subcellularLocation>
        <location evidence="1">Nucleus</location>
    </subcellularLocation>
</comment>
<comment type="similarity">
    <text evidence="6">Belongs to the AP2/ERF transcription factor family. ERF subfamily.</text>
</comment>
<evidence type="ECO:0000256" key="4">
    <source>
        <dbReference type="ARBA" id="ARBA00023163"/>
    </source>
</evidence>
<evidence type="ECO:0000259" key="8">
    <source>
        <dbReference type="PROSITE" id="PS51032"/>
    </source>
</evidence>
<dbReference type="EMBL" id="WJXA01000007">
    <property type="protein sequence ID" value="KAF7139073.1"/>
    <property type="molecule type" value="Genomic_DNA"/>
</dbReference>
<protein>
    <recommendedName>
        <fullName evidence="8">AP2/ERF domain-containing protein</fullName>
    </recommendedName>
</protein>
<proteinExistence type="inferred from homology"/>
<evidence type="ECO:0000313" key="10">
    <source>
        <dbReference type="Proteomes" id="UP000626092"/>
    </source>
</evidence>
<dbReference type="InterPro" id="IPR016177">
    <property type="entry name" value="DNA-bd_dom_sf"/>
</dbReference>
<dbReference type="InterPro" id="IPR001471">
    <property type="entry name" value="AP2/ERF_dom"/>
</dbReference>
<evidence type="ECO:0000256" key="1">
    <source>
        <dbReference type="ARBA" id="ARBA00004123"/>
    </source>
</evidence>
<feature type="domain" description="AP2/ERF" evidence="8">
    <location>
        <begin position="34"/>
        <end position="91"/>
    </location>
</feature>
<name>A0A834GQ08_RHOSS</name>
<keyword evidence="3" id="KW-0238">DNA-binding</keyword>
<dbReference type="Pfam" id="PF00847">
    <property type="entry name" value="AP2"/>
    <property type="match status" value="1"/>
</dbReference>
<evidence type="ECO:0000256" key="2">
    <source>
        <dbReference type="ARBA" id="ARBA00023015"/>
    </source>
</evidence>
<evidence type="ECO:0000256" key="6">
    <source>
        <dbReference type="ARBA" id="ARBA00024343"/>
    </source>
</evidence>